<dbReference type="EMBL" id="CP131060">
    <property type="protein sequence ID" value="WNY26206.1"/>
    <property type="molecule type" value="Genomic_DNA"/>
</dbReference>
<evidence type="ECO:0000313" key="3">
    <source>
        <dbReference type="EMBL" id="WNY26206.1"/>
    </source>
</evidence>
<dbReference type="InterPro" id="IPR052380">
    <property type="entry name" value="Viral_DNA_packaging_terminase"/>
</dbReference>
<proteinExistence type="predicted"/>
<name>A0AA96VDD4_9EURY</name>
<dbReference type="PANTHER" id="PTHR39184:SF1">
    <property type="entry name" value="PBSX PHAGE TERMINASE LARGE SUBUNIT"/>
    <property type="match status" value="1"/>
</dbReference>
<evidence type="ECO:0000313" key="4">
    <source>
        <dbReference type="Proteomes" id="UP001303587"/>
    </source>
</evidence>
<dbReference type="InterPro" id="IPR035413">
    <property type="entry name" value="Terminase_L_C"/>
</dbReference>
<dbReference type="Gene3D" id="3.40.50.300">
    <property type="entry name" value="P-loop containing nucleotide triphosphate hydrolases"/>
    <property type="match status" value="1"/>
</dbReference>
<dbReference type="InterPro" id="IPR006437">
    <property type="entry name" value="Phage_terminase_lsu"/>
</dbReference>
<dbReference type="Pfam" id="PF04466">
    <property type="entry name" value="Terminase_3"/>
    <property type="match status" value="1"/>
</dbReference>
<protein>
    <recommendedName>
        <fullName evidence="5">Phage terminase large subunit</fullName>
    </recommendedName>
</protein>
<evidence type="ECO:0000259" key="1">
    <source>
        <dbReference type="Pfam" id="PF04466"/>
    </source>
</evidence>
<gene>
    <name evidence="3" type="ORF">MsAc7_17790</name>
</gene>
<dbReference type="Gene3D" id="3.30.420.280">
    <property type="match status" value="1"/>
</dbReference>
<accession>A0AA96VDD4</accession>
<dbReference type="InterPro" id="IPR027417">
    <property type="entry name" value="P-loop_NTPase"/>
</dbReference>
<dbReference type="Pfam" id="PF17288">
    <property type="entry name" value="Terminase_3C"/>
    <property type="match status" value="1"/>
</dbReference>
<dbReference type="Proteomes" id="UP001303587">
    <property type="component" value="Chromosome"/>
</dbReference>
<feature type="domain" description="Phage terminase large subunit N-terminal" evidence="1">
    <location>
        <begin position="4"/>
        <end position="132"/>
    </location>
</feature>
<dbReference type="PANTHER" id="PTHR39184">
    <property type="match status" value="1"/>
</dbReference>
<dbReference type="NCBIfam" id="TIGR01547">
    <property type="entry name" value="phage_term_2"/>
    <property type="match status" value="1"/>
</dbReference>
<feature type="domain" description="Phage terminase large subunit C-terminal" evidence="2">
    <location>
        <begin position="167"/>
        <end position="310"/>
    </location>
</feature>
<evidence type="ECO:0000259" key="2">
    <source>
        <dbReference type="Pfam" id="PF17288"/>
    </source>
</evidence>
<dbReference type="InterPro" id="IPR035412">
    <property type="entry name" value="Terminase_L_N"/>
</dbReference>
<evidence type="ECO:0008006" key="5">
    <source>
        <dbReference type="Google" id="ProtNLM"/>
    </source>
</evidence>
<dbReference type="AlphaFoldDB" id="A0AA96VDD4"/>
<sequence length="322" mass="37519">MQYKPTGQKILFRGFNNPLGITSISVTVGVLCWVWIEEAYQITKEADFNVLDESIRGVVPPGLWKQITLIFNPWSDQIWIKPRFFDAPPDPDVFTKTVTYHCNEWLDESDKRMFERMRINNPRRYQVAGMGEWGVIDGLVFENWEVKEFDVDEIRKKKGIKALFGLDFGYTVHPSAFVALFVDEINYIIYVFDGFYEHGLSNKRIAEILHEKGYQKERIRADSAEPKSIDNLRDDFGIRRIVPADKGPDSVRHGIDKMQDFHIVIHPRCPGFIQEISLYQWAEDKFGKKTGKPIDEHNHAIDATRYALEDLGKGRRFGWKKK</sequence>
<keyword evidence="4" id="KW-1185">Reference proteome</keyword>
<reference evidence="3 4" key="1">
    <citation type="submission" date="2023-07" db="EMBL/GenBank/DDBJ databases">
        <title>Closed genoem sequence of Methanosarcinaceae archaeon Ac7.</title>
        <authorList>
            <person name="Poehlein A."/>
            <person name="Protasov E."/>
            <person name="Platt K."/>
            <person name="Reeh H."/>
            <person name="Daniel R."/>
            <person name="Brune A."/>
        </authorList>
    </citation>
    <scope>NUCLEOTIDE SEQUENCE [LARGE SCALE GENOMIC DNA]</scope>
    <source>
        <strain evidence="3 4">Ac7</strain>
    </source>
</reference>
<organism evidence="3 4">
    <name type="scientific">Methanolapillus millepedarum</name>
    <dbReference type="NCBI Taxonomy" id="3028296"/>
    <lineage>
        <taxon>Archaea</taxon>
        <taxon>Methanobacteriati</taxon>
        <taxon>Methanobacteriota</taxon>
        <taxon>Stenosarchaea group</taxon>
        <taxon>Methanomicrobia</taxon>
        <taxon>Methanosarcinales</taxon>
        <taxon>Methanosarcinaceae</taxon>
        <taxon>Methanolapillus</taxon>
    </lineage>
</organism>